<dbReference type="OrthoDB" id="1204817at2"/>
<feature type="domain" description="DUF4114" evidence="1">
    <location>
        <begin position="288"/>
        <end position="368"/>
    </location>
</feature>
<evidence type="ECO:0000259" key="2">
    <source>
        <dbReference type="Pfam" id="PF16130"/>
    </source>
</evidence>
<comment type="caution">
    <text evidence="3">The sequence shown here is derived from an EMBL/GenBank/DDBJ whole genome shotgun (WGS) entry which is preliminary data.</text>
</comment>
<dbReference type="AlphaFoldDB" id="A0A1S1YT78"/>
<evidence type="ECO:0008006" key="5">
    <source>
        <dbReference type="Google" id="ProtNLM"/>
    </source>
</evidence>
<evidence type="ECO:0000259" key="1">
    <source>
        <dbReference type="Pfam" id="PF13448"/>
    </source>
</evidence>
<evidence type="ECO:0000313" key="4">
    <source>
        <dbReference type="Proteomes" id="UP000179797"/>
    </source>
</evidence>
<dbReference type="Pfam" id="PF13448">
    <property type="entry name" value="DUF4114"/>
    <property type="match status" value="1"/>
</dbReference>
<gene>
    <name evidence="3" type="ORF">NH26_21745</name>
</gene>
<sequence>MKRFLFLYILAIFFYSCQKHNEVSYNEPKNLSEGFLSLEVPNNFNFEAYRKVTLNINFAYDVQHTTVGIYADSSFSSGSYLGEIVLKKNTTYTTTVSLPEKYKRLYTKSSSFGTPMCHEFDIRANTSYLTLNEHHKINDPIETSSSSRNANTNTFNFNGIITASKGSYDSLGVPHYLTTPDTIHQDLMDDINSYLPNEVSVLEHSPHLITNGSSDITFDGPCDLWITFVHEGAGWKNSLCYYTYDIRNPPSSTADIDSLHILFPNITYSGVDGGLHQGDKIFIGSYNATTAIGFALIPNGWQSYNQQVGNKPNIKFSNSTFNTFTDQNNRQHMVTIWDEQRDIMFLGIEDWSRPSGDKDFNDLLFYLTPEAQENGVNTAEMSLLTEVEDSDNDGSPDHMDQYPNDPNKAYHSYIQLEDDYFNYSFEDLWPEKGDYDFNDLVVGVKYKKILDSNYNLKQIEMEGKLFCIGGYRHNGFGVELPFNNTLVESVTGQILDQNIVVLNANGTESGNNNATIILFEDAYSLMQSVDDDDLVNVRPFSTYIEPYEFNVVVTFTSGALENSDFVDLPNAFIFIDGDRGRELHLPGYTPTSKVNEDYFKQGDDNTDPSKNNFYKTTNNHPWGIVVVAPEFEYPKEESDITKVFNHFRSWVESGGNSYPNWFDDENGYRKSDEVYQEIKRIND</sequence>
<reference evidence="3 4" key="1">
    <citation type="journal article" date="2012" name="Int. J. Syst. Evol. Microbiol.">
        <title>Flammeovirga pacifica sp. nov., isolated from deep-sea sediment.</title>
        <authorList>
            <person name="Xu H."/>
            <person name="Fu Y."/>
            <person name="Yang N."/>
            <person name="Ding Z."/>
            <person name="Lai Q."/>
            <person name="Zeng R."/>
        </authorList>
    </citation>
    <scope>NUCLEOTIDE SEQUENCE [LARGE SCALE GENOMIC DNA]</scope>
    <source>
        <strain evidence="4">DSM 24597 / LMG 26175 / WPAGA1</strain>
    </source>
</reference>
<feature type="domain" description="DUF4842" evidence="2">
    <location>
        <begin position="456"/>
        <end position="662"/>
    </location>
</feature>
<dbReference type="Proteomes" id="UP000179797">
    <property type="component" value="Unassembled WGS sequence"/>
</dbReference>
<dbReference type="EMBL" id="JRYR02000002">
    <property type="protein sequence ID" value="OHX64230.1"/>
    <property type="molecule type" value="Genomic_DNA"/>
</dbReference>
<accession>A0A1S1YT78</accession>
<dbReference type="STRING" id="915059.NH26_21745"/>
<dbReference type="InterPro" id="IPR025193">
    <property type="entry name" value="DUF4114"/>
</dbReference>
<dbReference type="Pfam" id="PF16130">
    <property type="entry name" value="DUF4842"/>
    <property type="match status" value="1"/>
</dbReference>
<dbReference type="RefSeq" id="WP_044220932.1">
    <property type="nucleotide sequence ID" value="NZ_JRYR02000002.1"/>
</dbReference>
<dbReference type="InterPro" id="IPR032295">
    <property type="entry name" value="DUF4842"/>
</dbReference>
<dbReference type="PROSITE" id="PS51257">
    <property type="entry name" value="PROKAR_LIPOPROTEIN"/>
    <property type="match status" value="1"/>
</dbReference>
<name>A0A1S1YT78_FLAPC</name>
<dbReference type="InterPro" id="IPR031025">
    <property type="entry name" value="LruC_dom"/>
</dbReference>
<keyword evidence="4" id="KW-1185">Reference proteome</keyword>
<dbReference type="NCBIfam" id="TIGR04456">
    <property type="entry name" value="LruC_dom"/>
    <property type="match status" value="1"/>
</dbReference>
<protein>
    <recommendedName>
        <fullName evidence="5">DUF4842 domain-containing protein</fullName>
    </recommendedName>
</protein>
<evidence type="ECO:0000313" key="3">
    <source>
        <dbReference type="EMBL" id="OHX64230.1"/>
    </source>
</evidence>
<organism evidence="3 4">
    <name type="scientific">Flammeovirga pacifica</name>
    <dbReference type="NCBI Taxonomy" id="915059"/>
    <lineage>
        <taxon>Bacteria</taxon>
        <taxon>Pseudomonadati</taxon>
        <taxon>Bacteroidota</taxon>
        <taxon>Cytophagia</taxon>
        <taxon>Cytophagales</taxon>
        <taxon>Flammeovirgaceae</taxon>
        <taxon>Flammeovirga</taxon>
    </lineage>
</organism>
<proteinExistence type="predicted"/>